<dbReference type="AlphaFoldDB" id="A0A381VMY9"/>
<organism evidence="1">
    <name type="scientific">marine metagenome</name>
    <dbReference type="NCBI Taxonomy" id="408172"/>
    <lineage>
        <taxon>unclassified sequences</taxon>
        <taxon>metagenomes</taxon>
        <taxon>ecological metagenomes</taxon>
    </lineage>
</organism>
<reference evidence="1" key="1">
    <citation type="submission" date="2018-05" db="EMBL/GenBank/DDBJ databases">
        <authorList>
            <person name="Lanie J.A."/>
            <person name="Ng W.-L."/>
            <person name="Kazmierczak K.M."/>
            <person name="Andrzejewski T.M."/>
            <person name="Davidsen T.M."/>
            <person name="Wayne K.J."/>
            <person name="Tettelin H."/>
            <person name="Glass J.I."/>
            <person name="Rusch D."/>
            <person name="Podicherti R."/>
            <person name="Tsui H.-C.T."/>
            <person name="Winkler M.E."/>
        </authorList>
    </citation>
    <scope>NUCLEOTIDE SEQUENCE</scope>
</reference>
<proteinExistence type="predicted"/>
<name>A0A381VMY9_9ZZZZ</name>
<dbReference type="EMBL" id="UINC01009293">
    <property type="protein sequence ID" value="SVA41705.1"/>
    <property type="molecule type" value="Genomic_DNA"/>
</dbReference>
<evidence type="ECO:0000313" key="1">
    <source>
        <dbReference type="EMBL" id="SVA41705.1"/>
    </source>
</evidence>
<sequence length="59" mass="6282">TQTTWLHSEPLRDEPTASFLKVLKTDLTGGAILGDHFKLFSVANSDGQALGDGIGNRLA</sequence>
<gene>
    <name evidence="1" type="ORF">METZ01_LOCUS94559</name>
</gene>
<feature type="non-terminal residue" evidence="1">
    <location>
        <position position="1"/>
    </location>
</feature>
<protein>
    <submittedName>
        <fullName evidence="1">Uncharacterized protein</fullName>
    </submittedName>
</protein>
<accession>A0A381VMY9</accession>